<dbReference type="PANTHER" id="PTHR34580">
    <property type="match status" value="1"/>
</dbReference>
<protein>
    <submittedName>
        <fullName evidence="2">WYL domain-containing protein</fullName>
    </submittedName>
</protein>
<dbReference type="RefSeq" id="WP_143939446.1">
    <property type="nucleotide sequence ID" value="NZ_VKKG01000008.1"/>
</dbReference>
<evidence type="ECO:0000313" key="2">
    <source>
        <dbReference type="EMBL" id="TRY16629.1"/>
    </source>
</evidence>
<accession>A0A553JW12</accession>
<name>A0A553JW12_9ACTN</name>
<organism evidence="2 3">
    <name type="scientific">Tessaracoccus rhinocerotis</name>
    <dbReference type="NCBI Taxonomy" id="1689449"/>
    <lineage>
        <taxon>Bacteria</taxon>
        <taxon>Bacillati</taxon>
        <taxon>Actinomycetota</taxon>
        <taxon>Actinomycetes</taxon>
        <taxon>Propionibacteriales</taxon>
        <taxon>Propionibacteriaceae</taxon>
        <taxon>Tessaracoccus</taxon>
    </lineage>
</organism>
<evidence type="ECO:0000313" key="3">
    <source>
        <dbReference type="Proteomes" id="UP000317638"/>
    </source>
</evidence>
<dbReference type="PROSITE" id="PS52050">
    <property type="entry name" value="WYL"/>
    <property type="match status" value="1"/>
</dbReference>
<dbReference type="Pfam" id="PF13280">
    <property type="entry name" value="WYL"/>
    <property type="match status" value="1"/>
</dbReference>
<evidence type="ECO:0000259" key="1">
    <source>
        <dbReference type="Pfam" id="PF13280"/>
    </source>
</evidence>
<keyword evidence="3" id="KW-1185">Reference proteome</keyword>
<reference evidence="2 3" key="1">
    <citation type="submission" date="2019-07" db="EMBL/GenBank/DDBJ databases">
        <authorList>
            <person name="Zhou L.-Y."/>
        </authorList>
    </citation>
    <scope>NUCLEOTIDE SEQUENCE [LARGE SCALE GENOMIC DNA]</scope>
    <source>
        <strain evidence="2 3">YIM 101269</strain>
    </source>
</reference>
<feature type="domain" description="WYL" evidence="1">
    <location>
        <begin position="146"/>
        <end position="205"/>
    </location>
</feature>
<dbReference type="EMBL" id="VKKG01000008">
    <property type="protein sequence ID" value="TRY16629.1"/>
    <property type="molecule type" value="Genomic_DNA"/>
</dbReference>
<dbReference type="InterPro" id="IPR026881">
    <property type="entry name" value="WYL_dom"/>
</dbReference>
<dbReference type="Proteomes" id="UP000317638">
    <property type="component" value="Unassembled WGS sequence"/>
</dbReference>
<dbReference type="OrthoDB" id="3268930at2"/>
<dbReference type="PANTHER" id="PTHR34580:SF3">
    <property type="entry name" value="PROTEIN PAFB"/>
    <property type="match status" value="1"/>
</dbReference>
<sequence length="315" mass="35376">MRKAKSERLINLLILLLHSRGYVTRTQIRDTIEGYADQSDQAFERMFERDKDELRAAGVPIVTGSNHPDSDEHDGYRVLRSEFELPPVEFTPEELAVLGAANSVWQESIAAQRTTEALETLRAAGADPDPYRLDTLRPRIPAEPGFDELLRALHERRLVTFGYRDEQRRVQPWRLQQRGGRWFLLAFDLDRDAPRHFKLARFTGAVTPIGKPGAFELPGADEMDRLLRGDVPDETATAVVALRDGTGGDLRRSAEPLAWDGPLPEGFRAFGVSRPRPGLIVDEVCALGADAVLLEPLQLRARVVARLNDVVERWG</sequence>
<comment type="caution">
    <text evidence="2">The sequence shown here is derived from an EMBL/GenBank/DDBJ whole genome shotgun (WGS) entry which is preliminary data.</text>
</comment>
<proteinExistence type="predicted"/>
<dbReference type="InterPro" id="IPR051534">
    <property type="entry name" value="CBASS_pafABC_assoc_protein"/>
</dbReference>
<gene>
    <name evidence="2" type="ORF">FOJ82_15715</name>
</gene>
<dbReference type="AlphaFoldDB" id="A0A553JW12"/>